<dbReference type="Pfam" id="PF09369">
    <property type="entry name" value="MZB"/>
    <property type="match status" value="1"/>
</dbReference>
<organism evidence="2 3">
    <name type="scientific">Deinococcus soli</name>
    <name type="common">ex Cha et al. 2016</name>
    <dbReference type="NCBI Taxonomy" id="1309411"/>
    <lineage>
        <taxon>Bacteria</taxon>
        <taxon>Thermotogati</taxon>
        <taxon>Deinococcota</taxon>
        <taxon>Deinococci</taxon>
        <taxon>Deinococcales</taxon>
        <taxon>Deinococcaceae</taxon>
        <taxon>Deinococcus</taxon>
    </lineage>
</organism>
<name>A0AAE3XGJ6_9DEIO</name>
<reference evidence="2" key="1">
    <citation type="submission" date="2023-07" db="EMBL/GenBank/DDBJ databases">
        <title>Sorghum-associated microbial communities from plants grown in Nebraska, USA.</title>
        <authorList>
            <person name="Schachtman D."/>
        </authorList>
    </citation>
    <scope>NUCLEOTIDE SEQUENCE</scope>
    <source>
        <strain evidence="2">BE330</strain>
    </source>
</reference>
<gene>
    <name evidence="2" type="ORF">J2Y00_004592</name>
</gene>
<dbReference type="AlphaFoldDB" id="A0AAE3XGJ6"/>
<sequence length="659" mass="72691">MTKLPLRRTQLITPTGVGAVTVDKEGTSLVTAGLDYWFRRPGQNDPPEAELAEFKIREWRLERQLGVDHFRMPPDMRRPRRGGAEVVNANLQIPFLRFPSWFVCPHCHTMSQENAWERDKVLCRTCKAHGFDKRRMFQVQIAAICEHGHLLDFPFREWAHSSVSPQCSGTLTLRVNGPSFADQIVACTCGISRSLSGILDAERIGDDDLRYETVLTTKLTGDAERQFSCPGERAWFGKDAPRQACGQHVRGALTSATNTYFPDVRSAIFLPQGTGSSVSPELMQALDAPGPAARIGAWKDVNESAPGTVTVDIAYKTLSTAFPLLVSRHGQAALRTALEVIFGSVAPSTSAHLDQPATEDETMRFDEYQILRTQRKDRDLVVRQAEMSDYGTWQSVFSRIGLVHSLRETRVLAGFTRGVGHHRTSLTFRRNLLWREPPSPETTWLPAVEVYGEGLYLELNPERLAVWETSAPAVARLRALQQRHEVVMARTGREGAVVSPRLLLVHTLAHLLINRLTFECGYPAASLRERLYVSERPGSEMAALLIYTSSGDSAGTLGGLVRMGDPDRLVPLLEAAVREAEWCSNDPVCMELGAMDGQGQNGMNLAACHSCSLVPETSCELFNALLDRGVVVGTVTEPGTGFLSEVLGQSGRGGDQRGE</sequence>
<accession>A0AAE3XGJ6</accession>
<dbReference type="NCBIfam" id="NF038324">
    <property type="entry name" value="DrmB_fam"/>
    <property type="match status" value="1"/>
</dbReference>
<dbReference type="Proteomes" id="UP001185331">
    <property type="component" value="Unassembled WGS sequence"/>
</dbReference>
<dbReference type="InterPro" id="IPR018973">
    <property type="entry name" value="MZB"/>
</dbReference>
<feature type="domain" description="MrfA-like Zn-binding" evidence="1">
    <location>
        <begin position="508"/>
        <end position="611"/>
    </location>
</feature>
<comment type="caution">
    <text evidence="2">The sequence shown here is derived from an EMBL/GenBank/DDBJ whole genome shotgun (WGS) entry which is preliminary data.</text>
</comment>
<evidence type="ECO:0000313" key="2">
    <source>
        <dbReference type="EMBL" id="MDR6220961.1"/>
    </source>
</evidence>
<dbReference type="EMBL" id="JAVDQK010000020">
    <property type="protein sequence ID" value="MDR6220961.1"/>
    <property type="molecule type" value="Genomic_DNA"/>
</dbReference>
<dbReference type="InterPro" id="IPR047721">
    <property type="entry name" value="DrmB"/>
</dbReference>
<protein>
    <submittedName>
        <fullName evidence="2">Zn ribbon nucleic-acid-binding protein</fullName>
    </submittedName>
</protein>
<evidence type="ECO:0000259" key="1">
    <source>
        <dbReference type="Pfam" id="PF09369"/>
    </source>
</evidence>
<evidence type="ECO:0000313" key="3">
    <source>
        <dbReference type="Proteomes" id="UP001185331"/>
    </source>
</evidence>
<dbReference type="RefSeq" id="WP_309858379.1">
    <property type="nucleotide sequence ID" value="NZ_JAVDQJ010000019.1"/>
</dbReference>
<proteinExistence type="predicted"/>